<dbReference type="AlphaFoldDB" id="A0AA36E840"/>
<feature type="compositionally biased region" description="Basic and acidic residues" evidence="1">
    <location>
        <begin position="128"/>
        <end position="146"/>
    </location>
</feature>
<proteinExistence type="predicted"/>
<accession>A0AA36E840</accession>
<name>A0AA36E840_LACSI</name>
<protein>
    <submittedName>
        <fullName evidence="2">Uncharacterized protein</fullName>
    </submittedName>
</protein>
<dbReference type="Proteomes" id="UP001177003">
    <property type="component" value="Chromosome 5"/>
</dbReference>
<evidence type="ECO:0000313" key="3">
    <source>
        <dbReference type="Proteomes" id="UP001177003"/>
    </source>
</evidence>
<organism evidence="2 3">
    <name type="scientific">Lactuca saligna</name>
    <name type="common">Willowleaf lettuce</name>
    <dbReference type="NCBI Taxonomy" id="75948"/>
    <lineage>
        <taxon>Eukaryota</taxon>
        <taxon>Viridiplantae</taxon>
        <taxon>Streptophyta</taxon>
        <taxon>Embryophyta</taxon>
        <taxon>Tracheophyta</taxon>
        <taxon>Spermatophyta</taxon>
        <taxon>Magnoliopsida</taxon>
        <taxon>eudicotyledons</taxon>
        <taxon>Gunneridae</taxon>
        <taxon>Pentapetalae</taxon>
        <taxon>asterids</taxon>
        <taxon>campanulids</taxon>
        <taxon>Asterales</taxon>
        <taxon>Asteraceae</taxon>
        <taxon>Cichorioideae</taxon>
        <taxon>Cichorieae</taxon>
        <taxon>Lactucinae</taxon>
        <taxon>Lactuca</taxon>
    </lineage>
</organism>
<gene>
    <name evidence="2" type="ORF">LSALG_LOCUS24265</name>
</gene>
<keyword evidence="3" id="KW-1185">Reference proteome</keyword>
<reference evidence="2" key="1">
    <citation type="submission" date="2023-04" db="EMBL/GenBank/DDBJ databases">
        <authorList>
            <person name="Vijverberg K."/>
            <person name="Xiong W."/>
            <person name="Schranz E."/>
        </authorList>
    </citation>
    <scope>NUCLEOTIDE SEQUENCE</scope>
</reference>
<evidence type="ECO:0000313" key="2">
    <source>
        <dbReference type="EMBL" id="CAI9284755.1"/>
    </source>
</evidence>
<dbReference type="EMBL" id="OX465081">
    <property type="protein sequence ID" value="CAI9284755.1"/>
    <property type="molecule type" value="Genomic_DNA"/>
</dbReference>
<feature type="region of interest" description="Disordered" evidence="1">
    <location>
        <begin position="128"/>
        <end position="165"/>
    </location>
</feature>
<evidence type="ECO:0000256" key="1">
    <source>
        <dbReference type="SAM" id="MobiDB-lite"/>
    </source>
</evidence>
<sequence length="180" mass="19525">MAGEIPIVSGILEKSPLCPIQSLKGGQSSIQEDHASDLTPFSQTPPSSTTTMTKTPAANIWHPATNPILQVVIAGGNGVSPSLNPAGEARWQPTKMQSSLLTHVEKWEIDEKQLVGNIVDIAKDLKPKFDEDKHHPKNQKDGGKDHQKGKRYSQSPSFAHVSTAKADAKVQEYIIRTSSI</sequence>